<dbReference type="PROSITE" id="PS51720">
    <property type="entry name" value="G_AIG1"/>
    <property type="match status" value="1"/>
</dbReference>
<dbReference type="PANTHER" id="PTHR10903:SF184">
    <property type="entry name" value="GTP-BINDING PROTEIN A"/>
    <property type="match status" value="1"/>
</dbReference>
<evidence type="ECO:0000256" key="4">
    <source>
        <dbReference type="SAM" id="Phobius"/>
    </source>
</evidence>
<evidence type="ECO:0000256" key="2">
    <source>
        <dbReference type="ARBA" id="ARBA00022741"/>
    </source>
</evidence>
<evidence type="ECO:0000259" key="5">
    <source>
        <dbReference type="PROSITE" id="PS51720"/>
    </source>
</evidence>
<keyword evidence="7" id="KW-1185">Reference proteome</keyword>
<dbReference type="InterPro" id="IPR045058">
    <property type="entry name" value="GIMA/IAN/Toc"/>
</dbReference>
<feature type="transmembrane region" description="Helical" evidence="4">
    <location>
        <begin position="346"/>
        <end position="373"/>
    </location>
</feature>
<evidence type="ECO:0000313" key="6">
    <source>
        <dbReference type="EMBL" id="RUS77762.1"/>
    </source>
</evidence>
<dbReference type="EMBL" id="RQTK01000554">
    <property type="protein sequence ID" value="RUS77762.1"/>
    <property type="molecule type" value="Genomic_DNA"/>
</dbReference>
<keyword evidence="4" id="KW-1133">Transmembrane helix</keyword>
<keyword evidence="2" id="KW-0547">Nucleotide-binding</keyword>
<keyword evidence="3" id="KW-0342">GTP-binding</keyword>
<dbReference type="Pfam" id="PF04548">
    <property type="entry name" value="AIG1"/>
    <property type="match status" value="1"/>
</dbReference>
<organism evidence="6 7">
    <name type="scientific">Elysia chlorotica</name>
    <name type="common">Eastern emerald elysia</name>
    <name type="synonym">Sea slug</name>
    <dbReference type="NCBI Taxonomy" id="188477"/>
    <lineage>
        <taxon>Eukaryota</taxon>
        <taxon>Metazoa</taxon>
        <taxon>Spiralia</taxon>
        <taxon>Lophotrochozoa</taxon>
        <taxon>Mollusca</taxon>
        <taxon>Gastropoda</taxon>
        <taxon>Heterobranchia</taxon>
        <taxon>Euthyneura</taxon>
        <taxon>Panpulmonata</taxon>
        <taxon>Sacoglossa</taxon>
        <taxon>Placobranchoidea</taxon>
        <taxon>Plakobranchidae</taxon>
        <taxon>Elysia</taxon>
    </lineage>
</organism>
<dbReference type="AlphaFoldDB" id="A0A433T847"/>
<feature type="transmembrane region" description="Helical" evidence="4">
    <location>
        <begin position="393"/>
        <end position="410"/>
    </location>
</feature>
<sequence>MSASSTVTMKEVDLLLVGKTGTGKSSVGNSILKKQAFKTSSSLVSATVGVAFEFSEYKNYSIEVTDTQGYGDTRLTSKEKVEDLCKCITMAMKANDGKGFHAVIVTLRFGNRLTDEERDAITAIKRIFPGVMSTHGILLMTGGDMFEMERKKSGVVFQNWVHQQGKDFKDLLEEFGGRIVLFDNNTENEAEKNAQIDRLLEMIDSLPSFGERYTNILFQAAAAELLKSKDESQDFIIDRTTLRSTSVLMDKFEDCRRIDEQEDGADRKVLLEEWNRLLWRCDQLIEQIENRGEREMTGVEYRVVAMRKTIQEYIDAKKNHKEEEAKYRAMVAAQQRLYQEYVRSKILTVGLIVGGTVLGVGALAATIALIVLYPSSLTILLRVARALLPLLRHSIPYVLTPLASVFIQLYRTMRQGQDKK</sequence>
<dbReference type="GO" id="GO:0005525">
    <property type="term" value="F:GTP binding"/>
    <property type="evidence" value="ECO:0007669"/>
    <property type="project" value="UniProtKB-KW"/>
</dbReference>
<keyword evidence="4" id="KW-0472">Membrane</keyword>
<reference evidence="6 7" key="1">
    <citation type="submission" date="2019-01" db="EMBL/GenBank/DDBJ databases">
        <title>A draft genome assembly of the solar-powered sea slug Elysia chlorotica.</title>
        <authorList>
            <person name="Cai H."/>
            <person name="Li Q."/>
            <person name="Fang X."/>
            <person name="Li J."/>
            <person name="Curtis N.E."/>
            <person name="Altenburger A."/>
            <person name="Shibata T."/>
            <person name="Feng M."/>
            <person name="Maeda T."/>
            <person name="Schwartz J.A."/>
            <person name="Shigenobu S."/>
            <person name="Lundholm N."/>
            <person name="Nishiyama T."/>
            <person name="Yang H."/>
            <person name="Hasebe M."/>
            <person name="Li S."/>
            <person name="Pierce S.K."/>
            <person name="Wang J."/>
        </authorList>
    </citation>
    <scope>NUCLEOTIDE SEQUENCE [LARGE SCALE GENOMIC DNA]</scope>
    <source>
        <strain evidence="6">EC2010</strain>
        <tissue evidence="6">Whole organism of an adult</tissue>
    </source>
</reference>
<dbReference type="InterPro" id="IPR006703">
    <property type="entry name" value="G_AIG1"/>
</dbReference>
<evidence type="ECO:0000256" key="1">
    <source>
        <dbReference type="ARBA" id="ARBA00008535"/>
    </source>
</evidence>
<dbReference type="Proteomes" id="UP000271974">
    <property type="component" value="Unassembled WGS sequence"/>
</dbReference>
<keyword evidence="4" id="KW-0812">Transmembrane</keyword>
<name>A0A433T847_ELYCH</name>
<feature type="domain" description="AIG1-type G" evidence="5">
    <location>
        <begin position="9"/>
        <end position="222"/>
    </location>
</feature>
<dbReference type="Gene3D" id="3.40.50.300">
    <property type="entry name" value="P-loop containing nucleotide triphosphate hydrolases"/>
    <property type="match status" value="1"/>
</dbReference>
<dbReference type="SUPFAM" id="SSF52540">
    <property type="entry name" value="P-loop containing nucleoside triphosphate hydrolases"/>
    <property type="match status" value="1"/>
</dbReference>
<protein>
    <recommendedName>
        <fullName evidence="5">AIG1-type G domain-containing protein</fullName>
    </recommendedName>
</protein>
<dbReference type="OrthoDB" id="8954335at2759"/>
<evidence type="ECO:0000313" key="7">
    <source>
        <dbReference type="Proteomes" id="UP000271974"/>
    </source>
</evidence>
<dbReference type="PANTHER" id="PTHR10903">
    <property type="entry name" value="GTPASE, IMAP FAMILY MEMBER-RELATED"/>
    <property type="match status" value="1"/>
</dbReference>
<comment type="similarity">
    <text evidence="1">Belongs to the TRAFAC class TrmE-Era-EngA-EngB-Septin-like GTPase superfamily. AIG1/Toc34/Toc159-like paraseptin GTPase family. IAN subfamily.</text>
</comment>
<evidence type="ECO:0000256" key="3">
    <source>
        <dbReference type="ARBA" id="ARBA00023134"/>
    </source>
</evidence>
<dbReference type="InterPro" id="IPR027417">
    <property type="entry name" value="P-loop_NTPase"/>
</dbReference>
<proteinExistence type="inferred from homology"/>
<gene>
    <name evidence="6" type="ORF">EGW08_014467</name>
</gene>
<accession>A0A433T847</accession>
<comment type="caution">
    <text evidence="6">The sequence shown here is derived from an EMBL/GenBank/DDBJ whole genome shotgun (WGS) entry which is preliminary data.</text>
</comment>